<accession>A0A0M7H040</accession>
<gene>
    <name evidence="1" type="ORF">ERS370011_03342</name>
</gene>
<reference evidence="1 2" key="1">
    <citation type="submission" date="2015-09" db="EMBL/GenBank/DDBJ databases">
        <authorList>
            <person name="Jackson K.R."/>
            <person name="Lunt B.L."/>
            <person name="Fisher J.N.B."/>
            <person name="Gardner A.V."/>
            <person name="Bailey M.E."/>
            <person name="Deus L.M."/>
            <person name="Earl A.S."/>
            <person name="Gibby P.D."/>
            <person name="Hartmann K.A."/>
            <person name="Liu J.E."/>
            <person name="Manci A.M."/>
            <person name="Nielsen D.A."/>
            <person name="Solomon M.B."/>
            <person name="Breakwell D.P."/>
            <person name="Burnett S.H."/>
            <person name="Grose J.H."/>
        </authorList>
    </citation>
    <scope>NUCLEOTIDE SEQUENCE [LARGE SCALE GENOMIC DNA]</scope>
    <source>
        <strain evidence="1 2">2789STDY5608636</strain>
    </source>
</reference>
<dbReference type="CDD" id="cd10548">
    <property type="entry name" value="cupin_CDO"/>
    <property type="match status" value="1"/>
</dbReference>
<dbReference type="EMBL" id="CYTV01000010">
    <property type="protein sequence ID" value="CUJ01834.1"/>
    <property type="molecule type" value="Genomic_DNA"/>
</dbReference>
<organism evidence="1 2">
    <name type="scientific">Bordetella pseudohinzii</name>
    <dbReference type="NCBI Taxonomy" id="1331258"/>
    <lineage>
        <taxon>Bacteria</taxon>
        <taxon>Pseudomonadati</taxon>
        <taxon>Pseudomonadota</taxon>
        <taxon>Betaproteobacteria</taxon>
        <taxon>Burkholderiales</taxon>
        <taxon>Alcaligenaceae</taxon>
        <taxon>Bordetella</taxon>
    </lineage>
</organism>
<dbReference type="AlphaFoldDB" id="A0A0M7H040"/>
<proteinExistence type="predicted"/>
<dbReference type="InterPro" id="IPR011051">
    <property type="entry name" value="RmlC_Cupin_sf"/>
</dbReference>
<sequence length="195" mass="21667">MQHAQPGAGEIRATIDQIKTLFAQEGENRATLARTLDKLIGLAAHKDWWNAERYPAPEAGELQARYLIQEDDDKSYALYLNVMRPGKKIVPHNHTTWACIAAVEGVELNYTYDRQDDGGQPGRATLAQTGTVVVAPGSGIALMPDDIHAVHIEGQDVIRHLHMYGRALETLDRRIAFDLEQGTCQRMAIGVKTRQ</sequence>
<dbReference type="Proteomes" id="UP000053096">
    <property type="component" value="Unassembled WGS sequence"/>
</dbReference>
<protein>
    <submittedName>
        <fullName evidence="1">Predicted metal-dependent enzyme of the double-stranded beta helix superfamily</fullName>
    </submittedName>
</protein>
<dbReference type="SUPFAM" id="SSF51182">
    <property type="entry name" value="RmlC-like cupins"/>
    <property type="match status" value="1"/>
</dbReference>
<name>A0A0M7H040_9BORD</name>
<evidence type="ECO:0000313" key="2">
    <source>
        <dbReference type="Proteomes" id="UP000053096"/>
    </source>
</evidence>
<evidence type="ECO:0000313" key="1">
    <source>
        <dbReference type="EMBL" id="CUJ01834.1"/>
    </source>
</evidence>
<dbReference type="Gene3D" id="2.60.120.10">
    <property type="entry name" value="Jelly Rolls"/>
    <property type="match status" value="1"/>
</dbReference>
<dbReference type="RefSeq" id="WP_269430911.1">
    <property type="nucleotide sequence ID" value="NZ_CAJGUP010000181.1"/>
</dbReference>
<dbReference type="InterPro" id="IPR014710">
    <property type="entry name" value="RmlC-like_jellyroll"/>
</dbReference>